<dbReference type="InterPro" id="IPR007024">
    <property type="entry name" value="BLUF_domain"/>
</dbReference>
<comment type="caution">
    <text evidence="2">The sequence shown here is derived from an EMBL/GenBank/DDBJ whole genome shotgun (WGS) entry which is preliminary data.</text>
</comment>
<dbReference type="InterPro" id="IPR036046">
    <property type="entry name" value="Acylphosphatase-like_dom_sf"/>
</dbReference>
<gene>
    <name evidence="2" type="ORF">RISK_003077</name>
</gene>
<dbReference type="Gene3D" id="3.30.70.100">
    <property type="match status" value="1"/>
</dbReference>
<sequence>MYGLASSLQTITLDPGKASSTTESDQGNIMLTELVYCSVATRDMSAEGLKSLLDQSRQKNARLSVTGILLYSDQTREFIQLIEGEQDTIEQLMQVITVDDRHTSVDVMYQGNIKTRSFDDWSMAFRKLDDVDPQLMEGATTFQVDSLPATMLNGRTSRARTLLATLSKGL</sequence>
<accession>A0A0J1EGY8</accession>
<dbReference type="PATRIC" id="fig|595434.4.peg.2934"/>
<evidence type="ECO:0000313" key="3">
    <source>
        <dbReference type="Proteomes" id="UP000036367"/>
    </source>
</evidence>
<dbReference type="GO" id="GO:0071949">
    <property type="term" value="F:FAD binding"/>
    <property type="evidence" value="ECO:0007669"/>
    <property type="project" value="InterPro"/>
</dbReference>
<proteinExistence type="predicted"/>
<evidence type="ECO:0000259" key="1">
    <source>
        <dbReference type="PROSITE" id="PS50925"/>
    </source>
</evidence>
<dbReference type="SUPFAM" id="SSF54975">
    <property type="entry name" value="Acylphosphatase/BLUF domain-like"/>
    <property type="match status" value="1"/>
</dbReference>
<reference evidence="2" key="1">
    <citation type="submission" date="2015-05" db="EMBL/GenBank/DDBJ databases">
        <title>Permanent draft genome of Rhodopirellula islandicus K833.</title>
        <authorList>
            <person name="Kizina J."/>
            <person name="Richter M."/>
            <person name="Glockner F.O."/>
            <person name="Harder J."/>
        </authorList>
    </citation>
    <scope>NUCLEOTIDE SEQUENCE [LARGE SCALE GENOMIC DNA]</scope>
    <source>
        <strain evidence="2">K833</strain>
    </source>
</reference>
<organism evidence="2 3">
    <name type="scientific">Rhodopirellula islandica</name>
    <dbReference type="NCBI Taxonomy" id="595434"/>
    <lineage>
        <taxon>Bacteria</taxon>
        <taxon>Pseudomonadati</taxon>
        <taxon>Planctomycetota</taxon>
        <taxon>Planctomycetia</taxon>
        <taxon>Pirellulales</taxon>
        <taxon>Pirellulaceae</taxon>
        <taxon>Rhodopirellula</taxon>
    </lineage>
</organism>
<dbReference type="EMBL" id="LECT01000025">
    <property type="protein sequence ID" value="KLU04809.1"/>
    <property type="molecule type" value="Genomic_DNA"/>
</dbReference>
<keyword evidence="3" id="KW-1185">Reference proteome</keyword>
<dbReference type="PROSITE" id="PS50925">
    <property type="entry name" value="BLUF"/>
    <property type="match status" value="1"/>
</dbReference>
<dbReference type="Pfam" id="PF04940">
    <property type="entry name" value="BLUF"/>
    <property type="match status" value="1"/>
</dbReference>
<dbReference type="AlphaFoldDB" id="A0A0J1EGY8"/>
<dbReference type="STRING" id="595434.RISK_003077"/>
<evidence type="ECO:0000313" key="2">
    <source>
        <dbReference type="EMBL" id="KLU04809.1"/>
    </source>
</evidence>
<dbReference type="Proteomes" id="UP000036367">
    <property type="component" value="Unassembled WGS sequence"/>
</dbReference>
<dbReference type="GO" id="GO:0009882">
    <property type="term" value="F:blue light photoreceptor activity"/>
    <property type="evidence" value="ECO:0007669"/>
    <property type="project" value="InterPro"/>
</dbReference>
<feature type="domain" description="BLUF" evidence="1">
    <location>
        <begin position="31"/>
        <end position="124"/>
    </location>
</feature>
<dbReference type="SMART" id="SM01034">
    <property type="entry name" value="BLUF"/>
    <property type="match status" value="1"/>
</dbReference>
<protein>
    <recommendedName>
        <fullName evidence="1">BLUF domain-containing protein</fullName>
    </recommendedName>
</protein>
<name>A0A0J1EGY8_RHOIS</name>